<dbReference type="SUPFAM" id="SSF46689">
    <property type="entry name" value="Homeodomain-like"/>
    <property type="match status" value="1"/>
</dbReference>
<keyword evidence="5" id="KW-1185">Reference proteome</keyword>
<dbReference type="PROSITE" id="PS01081">
    <property type="entry name" value="HTH_TETR_1"/>
    <property type="match status" value="1"/>
</dbReference>
<evidence type="ECO:0000313" key="4">
    <source>
        <dbReference type="EMBL" id="KPU44275.1"/>
    </source>
</evidence>
<evidence type="ECO:0000259" key="3">
    <source>
        <dbReference type="PROSITE" id="PS50977"/>
    </source>
</evidence>
<gene>
    <name evidence="4" type="primary">acrR</name>
    <name evidence="4" type="ORF">OXPF_24430</name>
</gene>
<dbReference type="Pfam" id="PF00440">
    <property type="entry name" value="TetR_N"/>
    <property type="match status" value="1"/>
</dbReference>
<dbReference type="STRING" id="36849.OXPF_24430"/>
<reference evidence="4 5" key="1">
    <citation type="submission" date="2015-09" db="EMBL/GenBank/DDBJ databases">
        <title>Genome sequence of Oxobacter pfennigii DSM 3222.</title>
        <authorList>
            <person name="Poehlein A."/>
            <person name="Bengelsdorf F.R."/>
            <person name="Schiel-Bengelsdorf B."/>
            <person name="Duerre P."/>
            <person name="Daniel R."/>
        </authorList>
    </citation>
    <scope>NUCLEOTIDE SEQUENCE [LARGE SCALE GENOMIC DNA]</scope>
    <source>
        <strain evidence="4 5">DSM 3222</strain>
    </source>
</reference>
<evidence type="ECO:0000256" key="2">
    <source>
        <dbReference type="PROSITE-ProRule" id="PRU00335"/>
    </source>
</evidence>
<dbReference type="PANTHER" id="PTHR43479:SF11">
    <property type="entry name" value="ACREF_ENVCD OPERON REPRESSOR-RELATED"/>
    <property type="match status" value="1"/>
</dbReference>
<dbReference type="PRINTS" id="PR00455">
    <property type="entry name" value="HTHTETR"/>
</dbReference>
<dbReference type="PANTHER" id="PTHR43479">
    <property type="entry name" value="ACREF/ENVCD OPERON REPRESSOR-RELATED"/>
    <property type="match status" value="1"/>
</dbReference>
<dbReference type="Gene3D" id="1.10.357.10">
    <property type="entry name" value="Tetracycline Repressor, domain 2"/>
    <property type="match status" value="1"/>
</dbReference>
<dbReference type="PROSITE" id="PS50977">
    <property type="entry name" value="HTH_TETR_2"/>
    <property type="match status" value="1"/>
</dbReference>
<comment type="caution">
    <text evidence="4">The sequence shown here is derived from an EMBL/GenBank/DDBJ whole genome shotgun (WGS) entry which is preliminary data.</text>
</comment>
<dbReference type="AlphaFoldDB" id="A0A0P9AFX6"/>
<dbReference type="RefSeq" id="WP_054875457.1">
    <property type="nucleotide sequence ID" value="NZ_LKET01000032.1"/>
</dbReference>
<dbReference type="Proteomes" id="UP000050326">
    <property type="component" value="Unassembled WGS sequence"/>
</dbReference>
<dbReference type="EMBL" id="LKET01000032">
    <property type="protein sequence ID" value="KPU44275.1"/>
    <property type="molecule type" value="Genomic_DNA"/>
</dbReference>
<feature type="domain" description="HTH tetR-type" evidence="3">
    <location>
        <begin position="10"/>
        <end position="70"/>
    </location>
</feature>
<keyword evidence="1 2" id="KW-0238">DNA-binding</keyword>
<proteinExistence type="predicted"/>
<dbReference type="InterPro" id="IPR023772">
    <property type="entry name" value="DNA-bd_HTH_TetR-type_CS"/>
</dbReference>
<dbReference type="InterPro" id="IPR050624">
    <property type="entry name" value="HTH-type_Tx_Regulator"/>
</dbReference>
<dbReference type="GO" id="GO:0003677">
    <property type="term" value="F:DNA binding"/>
    <property type="evidence" value="ECO:0007669"/>
    <property type="project" value="UniProtKB-UniRule"/>
</dbReference>
<dbReference type="InterPro" id="IPR009057">
    <property type="entry name" value="Homeodomain-like_sf"/>
</dbReference>
<evidence type="ECO:0000256" key="1">
    <source>
        <dbReference type="ARBA" id="ARBA00023125"/>
    </source>
</evidence>
<accession>A0A0P9AFX6</accession>
<name>A0A0P9AFX6_9CLOT</name>
<protein>
    <submittedName>
        <fullName evidence="4">HTH-type transcriptional regulator AcrR</fullName>
    </submittedName>
</protein>
<dbReference type="OrthoDB" id="9812484at2"/>
<organism evidence="4 5">
    <name type="scientific">Oxobacter pfennigii</name>
    <dbReference type="NCBI Taxonomy" id="36849"/>
    <lineage>
        <taxon>Bacteria</taxon>
        <taxon>Bacillati</taxon>
        <taxon>Bacillota</taxon>
        <taxon>Clostridia</taxon>
        <taxon>Eubacteriales</taxon>
        <taxon>Clostridiaceae</taxon>
        <taxon>Oxobacter</taxon>
    </lineage>
</organism>
<evidence type="ECO:0000313" key="5">
    <source>
        <dbReference type="Proteomes" id="UP000050326"/>
    </source>
</evidence>
<feature type="DNA-binding region" description="H-T-H motif" evidence="2">
    <location>
        <begin position="33"/>
        <end position="52"/>
    </location>
</feature>
<dbReference type="InterPro" id="IPR001647">
    <property type="entry name" value="HTH_TetR"/>
</dbReference>
<sequence length="227" mass="26362">MNNLNKKSNTENRRKLIEAAKKLFYEQGYKATTLAQISNESKVNNGLITYYFGSKADLASEIMTEYMLELRNSIAKQLYIREKSYSLDIGIAVENRVNLLLKLQNPKLLNFDIESSKEIQTYKDINPRRDHFYALQKRLINPNISDLNLRFYEVCGISVTRSLGEAYASGFLKCDVEEIADYAIRMLFHMLELPVYQIEALVEQSRFLAQRINIKIGQNFEVISETY</sequence>